<dbReference type="PROSITE" id="PS50244">
    <property type="entry name" value="S5A_REDUCTASE"/>
    <property type="match status" value="1"/>
</dbReference>
<organism evidence="2 3">
    <name type="scientific">Nocardioides pocheonensis</name>
    <dbReference type="NCBI Taxonomy" id="661485"/>
    <lineage>
        <taxon>Bacteria</taxon>
        <taxon>Bacillati</taxon>
        <taxon>Actinomycetota</taxon>
        <taxon>Actinomycetes</taxon>
        <taxon>Propionibacteriales</taxon>
        <taxon>Nocardioidaceae</taxon>
        <taxon>Nocardioides</taxon>
    </lineage>
</organism>
<feature type="transmembrane region" description="Helical" evidence="1">
    <location>
        <begin position="194"/>
        <end position="213"/>
    </location>
</feature>
<evidence type="ECO:0000313" key="2">
    <source>
        <dbReference type="EMBL" id="RNM16157.1"/>
    </source>
</evidence>
<dbReference type="Proteomes" id="UP000279994">
    <property type="component" value="Unassembled WGS sequence"/>
</dbReference>
<dbReference type="PANTHER" id="PTHR32251">
    <property type="entry name" value="3-OXO-5-ALPHA-STEROID 4-DEHYDROGENASE"/>
    <property type="match status" value="1"/>
</dbReference>
<proteinExistence type="predicted"/>
<reference evidence="2 3" key="1">
    <citation type="submission" date="2018-11" db="EMBL/GenBank/DDBJ databases">
        <authorList>
            <person name="Li F."/>
        </authorList>
    </citation>
    <scope>NUCLEOTIDE SEQUENCE [LARGE SCALE GENOMIC DNA]</scope>
    <source>
        <strain evidence="2 3">Gsoil 818</strain>
    </source>
</reference>
<dbReference type="InterPro" id="IPR010721">
    <property type="entry name" value="UstE-like"/>
</dbReference>
<keyword evidence="1" id="KW-0472">Membrane</keyword>
<feature type="transmembrane region" description="Helical" evidence="1">
    <location>
        <begin position="44"/>
        <end position="62"/>
    </location>
</feature>
<dbReference type="GO" id="GO:0016020">
    <property type="term" value="C:membrane"/>
    <property type="evidence" value="ECO:0007669"/>
    <property type="project" value="TreeGrafter"/>
</dbReference>
<feature type="transmembrane region" description="Helical" evidence="1">
    <location>
        <begin position="19"/>
        <end position="37"/>
    </location>
</feature>
<keyword evidence="3" id="KW-1185">Reference proteome</keyword>
<name>A0A3N0GUL9_9ACTN</name>
<keyword evidence="1" id="KW-1133">Transmembrane helix</keyword>
<feature type="transmembrane region" description="Helical" evidence="1">
    <location>
        <begin position="113"/>
        <end position="136"/>
    </location>
</feature>
<evidence type="ECO:0000313" key="3">
    <source>
        <dbReference type="Proteomes" id="UP000279994"/>
    </source>
</evidence>
<gene>
    <name evidence="2" type="ORF">EFL26_05865</name>
</gene>
<keyword evidence="1" id="KW-0812">Transmembrane</keyword>
<dbReference type="PANTHER" id="PTHR32251:SF17">
    <property type="entry name" value="STEROID 5-ALPHA REDUCTASE C-TERMINAL DOMAIN-CONTAINING PROTEIN"/>
    <property type="match status" value="1"/>
</dbReference>
<comment type="caution">
    <text evidence="2">The sequence shown here is derived from an EMBL/GenBank/DDBJ whole genome shotgun (WGS) entry which is preliminary data.</text>
</comment>
<dbReference type="EMBL" id="RJSF01000019">
    <property type="protein sequence ID" value="RNM16157.1"/>
    <property type="molecule type" value="Genomic_DNA"/>
</dbReference>
<dbReference type="AlphaFoldDB" id="A0A3N0GUL9"/>
<sequence length="242" mass="26438">MLVTAYAARRAGRVSVVDVTWGLALAAVALVCALLGDGDALRRWLLLALVGLWGLRLSWHIWRRTVPSHGQGHGEDPRYTELLGSGRGGPLVRVWIPQGAAIWFVSLPVQVSAVTGGGVGLVVALGALVWLVGVLFESVGDAQLAAYKRDPNRGPVMDRGLWRFTRHPNYFGDACVWWGIWLVAASAWPGVLTVPSPVVMTYFLVFATGARLLEETMMKRPGYPEYAARTSMFVPLPPKRRP</sequence>
<dbReference type="OrthoDB" id="9779233at2"/>
<accession>A0A3N0GUL9</accession>
<evidence type="ECO:0000256" key="1">
    <source>
        <dbReference type="SAM" id="Phobius"/>
    </source>
</evidence>
<dbReference type="Gene3D" id="1.20.120.1630">
    <property type="match status" value="1"/>
</dbReference>
<protein>
    <submittedName>
        <fullName evidence="2">DUF1295 domain-containing protein</fullName>
    </submittedName>
</protein>
<dbReference type="Pfam" id="PF06966">
    <property type="entry name" value="DUF1295"/>
    <property type="match status" value="1"/>
</dbReference>